<dbReference type="eggNOG" id="COG1547">
    <property type="taxonomic scope" value="Bacteria"/>
</dbReference>
<organism evidence="1 2">
    <name type="scientific">Gloeobacter kilaueensis (strain ATCC BAA-2537 / CCAP 1431/1 / ULC 316 / JS1)</name>
    <dbReference type="NCBI Taxonomy" id="1183438"/>
    <lineage>
        <taxon>Bacteria</taxon>
        <taxon>Bacillati</taxon>
        <taxon>Cyanobacteriota</taxon>
        <taxon>Cyanophyceae</taxon>
        <taxon>Gloeobacterales</taxon>
        <taxon>Gloeobacteraceae</taxon>
        <taxon>Gloeobacter</taxon>
    </lineage>
</organism>
<reference evidence="1 2" key="1">
    <citation type="journal article" date="2013" name="PLoS ONE">
        <title>Cultivation and Complete Genome Sequencing of Gloeobacter kilaueensis sp. nov., from a Lava Cave in Kilauea Caldera, Hawai'i.</title>
        <authorList>
            <person name="Saw J.H."/>
            <person name="Schatz M."/>
            <person name="Brown M.V."/>
            <person name="Kunkel D.D."/>
            <person name="Foster J.S."/>
            <person name="Shick H."/>
            <person name="Christensen S."/>
            <person name="Hou S."/>
            <person name="Wan X."/>
            <person name="Donachie S.P."/>
        </authorList>
    </citation>
    <scope>NUCLEOTIDE SEQUENCE [LARGE SCALE GENOMIC DNA]</scope>
    <source>
        <strain evidence="2">JS</strain>
    </source>
</reference>
<proteinExistence type="predicted"/>
<dbReference type="KEGG" id="glj:GKIL_3576"/>
<dbReference type="Pfam" id="PF03745">
    <property type="entry name" value="DUF309"/>
    <property type="match status" value="1"/>
</dbReference>
<dbReference type="InterPro" id="IPR023203">
    <property type="entry name" value="TTHA0068_sf"/>
</dbReference>
<dbReference type="PANTHER" id="PTHR34796">
    <property type="entry name" value="EXPRESSED PROTEIN"/>
    <property type="match status" value="1"/>
</dbReference>
<dbReference type="AlphaFoldDB" id="U5QLJ1"/>
<sequence length="139" mass="15872">MSLPPSAFRSTPLADPPGIPETFWRGLEEFNARQFYACHDTLEAIWHEAINPLRQFYQGILQLAVAFYHLGNRNWRGCVILLSTGIERLEYFVPEYLGVDVESLLEQSAECLEILQQLGEENIEAFDPAKIPQIAYSRA</sequence>
<dbReference type="EMBL" id="CP003587">
    <property type="protein sequence ID" value="AGY59822.1"/>
    <property type="molecule type" value="Genomic_DNA"/>
</dbReference>
<dbReference type="STRING" id="1183438.GKIL_3576"/>
<dbReference type="HOGENOM" id="CLU_125317_1_0_3"/>
<evidence type="ECO:0000313" key="2">
    <source>
        <dbReference type="Proteomes" id="UP000017396"/>
    </source>
</evidence>
<dbReference type="InterPro" id="IPR005500">
    <property type="entry name" value="DUF309"/>
</dbReference>
<keyword evidence="2" id="KW-1185">Reference proteome</keyword>
<dbReference type="OrthoDB" id="165483at2"/>
<name>U5QLJ1_GLOK1</name>
<protein>
    <recommendedName>
        <fullName evidence="3">DUF309 domain-containing protein</fullName>
    </recommendedName>
</protein>
<evidence type="ECO:0008006" key="3">
    <source>
        <dbReference type="Google" id="ProtNLM"/>
    </source>
</evidence>
<accession>U5QLJ1</accession>
<evidence type="ECO:0000313" key="1">
    <source>
        <dbReference type="EMBL" id="AGY59822.1"/>
    </source>
</evidence>
<dbReference type="PANTHER" id="PTHR34796:SF1">
    <property type="entry name" value="EXPRESSED PROTEIN"/>
    <property type="match status" value="1"/>
</dbReference>
<dbReference type="SUPFAM" id="SSF140663">
    <property type="entry name" value="TTHA0068-like"/>
    <property type="match status" value="1"/>
</dbReference>
<gene>
    <name evidence="1" type="ORF">GKIL_3576</name>
</gene>
<dbReference type="Gene3D" id="1.10.3450.10">
    <property type="entry name" value="TTHA0068-like"/>
    <property type="match status" value="1"/>
</dbReference>
<dbReference type="Proteomes" id="UP000017396">
    <property type="component" value="Chromosome"/>
</dbReference>